<evidence type="ECO:0000313" key="2">
    <source>
        <dbReference type="EMBL" id="MBX30896.1"/>
    </source>
</evidence>
<dbReference type="AlphaFoldDB" id="A0A2P2MKZ8"/>
<protein>
    <submittedName>
        <fullName evidence="2">Chloride channel protein</fullName>
    </submittedName>
</protein>
<proteinExistence type="predicted"/>
<keyword evidence="1" id="KW-0472">Membrane</keyword>
<dbReference type="EMBL" id="GGEC01050412">
    <property type="protein sequence ID" value="MBX30896.1"/>
    <property type="molecule type" value="Transcribed_RNA"/>
</dbReference>
<sequence length="50" mass="5642">MYIDLASFLNPSPYLVPEDMSLAKVTSFACLYLFMMHLLSIQSHCALMAL</sequence>
<keyword evidence="1" id="KW-1133">Transmembrane helix</keyword>
<evidence type="ECO:0000256" key="1">
    <source>
        <dbReference type="SAM" id="Phobius"/>
    </source>
</evidence>
<accession>A0A2P2MKZ8</accession>
<name>A0A2P2MKZ8_RHIMU</name>
<feature type="transmembrane region" description="Helical" evidence="1">
    <location>
        <begin position="20"/>
        <end position="41"/>
    </location>
</feature>
<reference evidence="2" key="1">
    <citation type="submission" date="2018-02" db="EMBL/GenBank/DDBJ databases">
        <title>Rhizophora mucronata_Transcriptome.</title>
        <authorList>
            <person name="Meera S.P."/>
            <person name="Sreeshan A."/>
            <person name="Augustine A."/>
        </authorList>
    </citation>
    <scope>NUCLEOTIDE SEQUENCE</scope>
    <source>
        <tissue evidence="2">Leaf</tissue>
    </source>
</reference>
<keyword evidence="1" id="KW-0812">Transmembrane</keyword>
<organism evidence="2">
    <name type="scientific">Rhizophora mucronata</name>
    <name type="common">Asiatic mangrove</name>
    <dbReference type="NCBI Taxonomy" id="61149"/>
    <lineage>
        <taxon>Eukaryota</taxon>
        <taxon>Viridiplantae</taxon>
        <taxon>Streptophyta</taxon>
        <taxon>Embryophyta</taxon>
        <taxon>Tracheophyta</taxon>
        <taxon>Spermatophyta</taxon>
        <taxon>Magnoliopsida</taxon>
        <taxon>eudicotyledons</taxon>
        <taxon>Gunneridae</taxon>
        <taxon>Pentapetalae</taxon>
        <taxon>rosids</taxon>
        <taxon>fabids</taxon>
        <taxon>Malpighiales</taxon>
        <taxon>Rhizophoraceae</taxon>
        <taxon>Rhizophora</taxon>
    </lineage>
</organism>